<feature type="region of interest" description="Disordered" evidence="10">
    <location>
        <begin position="1"/>
        <end position="20"/>
    </location>
</feature>
<name>A0ABR1JV11_9AGAR</name>
<reference evidence="13 14" key="1">
    <citation type="submission" date="2024-01" db="EMBL/GenBank/DDBJ databases">
        <title>A draft genome for the cacao thread blight pathogen Marasmiellus scandens.</title>
        <authorList>
            <person name="Baruah I.K."/>
            <person name="Leung J."/>
            <person name="Bukari Y."/>
            <person name="Amoako-Attah I."/>
            <person name="Meinhardt L.W."/>
            <person name="Bailey B.A."/>
            <person name="Cohen S.P."/>
        </authorList>
    </citation>
    <scope>NUCLEOTIDE SEQUENCE [LARGE SCALE GENOMIC DNA]</scope>
    <source>
        <strain evidence="13 14">GH-19</strain>
    </source>
</reference>
<evidence type="ECO:0000256" key="1">
    <source>
        <dbReference type="ARBA" id="ARBA00001798"/>
    </source>
</evidence>
<keyword evidence="5" id="KW-0677">Repeat</keyword>
<dbReference type="PROSITE" id="PS51873">
    <property type="entry name" value="TRIAD"/>
    <property type="match status" value="1"/>
</dbReference>
<dbReference type="Gene3D" id="1.20.120.1750">
    <property type="match status" value="1"/>
</dbReference>
<dbReference type="EMBL" id="JBANRG010000004">
    <property type="protein sequence ID" value="KAK7467671.1"/>
    <property type="molecule type" value="Genomic_DNA"/>
</dbReference>
<feature type="compositionally biased region" description="Polar residues" evidence="10">
    <location>
        <begin position="1"/>
        <end position="17"/>
    </location>
</feature>
<dbReference type="PROSITE" id="PS50089">
    <property type="entry name" value="ZF_RING_2"/>
    <property type="match status" value="1"/>
</dbReference>
<keyword evidence="3" id="KW-0808">Transferase</keyword>
<keyword evidence="6 9" id="KW-0863">Zinc-finger</keyword>
<evidence type="ECO:0000313" key="13">
    <source>
        <dbReference type="EMBL" id="KAK7467671.1"/>
    </source>
</evidence>
<accession>A0ABR1JV11</accession>
<feature type="region of interest" description="Disordered" evidence="10">
    <location>
        <begin position="25"/>
        <end position="68"/>
    </location>
</feature>
<dbReference type="EC" id="2.3.2.31" evidence="2"/>
<keyword evidence="8" id="KW-0862">Zinc</keyword>
<sequence length="972" mass="111936">MDSQGWGDSTATSSINGEAQDKFRKIQRFWETQGDNLNPRCEDEHQETEEQRRREEDSRARREAETEHLRRIEEARREEDRAHREAEAERLRIEAARHREEEDRIRRKAEVKAERLRLIEEALRQANEAAEKERRDEQRLEKVRREARDRLDAAKTTQHLVLGTTIVKFSAGVNIDHIITGFDSCRVRITNLPLDAQPHEISNLLLDQGMNEDMFQVVSIEALEGRKEADFIVEGEWGRVIALGIDGIDFRGEALTVEASDSGTLEGMDSNDSSVLTVTWRIPSERFIVTYAYAGDAIKKNALNGRIFNGQKISVERYRSRDRNRPGSYSLLVSGVPLGTPAVELQELFDTLTIRKLPTILFDEPQVERLLRLHIRVLALGKSVNFEEPQLDQGDCSLRVRFKNWEDAKGIYNQLVDRQFAFIGNATFGLNLPEPYEITIPIRQYRSQVKQWDSFLGDTRDSTLRIRIRDDKAILRVGGDDLKAVGMLKVRVESLVSGTVLQKLSHAWFGTEVGQMFLESVYAITGAYAKYDWRLKVLRVFGDQATITEARTMIEEKIVELSSLEHTEIIRRKLVRFFVQRGVDVLKEAFGEDSVTLDISTPPVRITIRGGEEAQHLLRKLKDESLLNTTKDFPDTTSAELVLCPICLMQVSNSVRLGCGHEYCTACIRHFFTADVKNFPLVCIGDEGECRIPIALPMIEKFLTPSQFTTLLETAFTAHIQGNPQLYRYCKTPDCRQIYRCDSSSPTARQCPSCFASICLGCHEEGHEGITCEERRIQLDPAEQERLNDTWARETGVKRCPQCQVWIEKTEGCNHMKCRCGAHICWVCMGIFAQGMIYAHMNQAHGGIHDDGIIGNEQIPAQLEAFRAFEDQRIAANNIQFHPPGYVIHRYDRNEGRQNRPVPRPLLRPAIREHNGFHRGLEGRLRQQEEQRQQEERLRQQEEQRRQEERQRQEEEQQQREQEEGNWQCILM</sequence>
<dbReference type="Proteomes" id="UP001498398">
    <property type="component" value="Unassembled WGS sequence"/>
</dbReference>
<dbReference type="InterPro" id="IPR013083">
    <property type="entry name" value="Znf_RING/FYVE/PHD"/>
</dbReference>
<comment type="catalytic activity">
    <reaction evidence="1">
        <text>[E2 ubiquitin-conjugating enzyme]-S-ubiquitinyl-L-cysteine + [acceptor protein]-L-lysine = [E2 ubiquitin-conjugating enzyme]-L-cysteine + [acceptor protein]-N(6)-ubiquitinyl-L-lysine.</text>
        <dbReference type="EC" id="2.3.2.31"/>
    </reaction>
</comment>
<dbReference type="PROSITE" id="PS00518">
    <property type="entry name" value="ZF_RING_1"/>
    <property type="match status" value="1"/>
</dbReference>
<evidence type="ECO:0000256" key="7">
    <source>
        <dbReference type="ARBA" id="ARBA00022786"/>
    </source>
</evidence>
<evidence type="ECO:0000259" key="11">
    <source>
        <dbReference type="PROSITE" id="PS50089"/>
    </source>
</evidence>
<dbReference type="Pfam" id="PF01485">
    <property type="entry name" value="IBR"/>
    <property type="match status" value="1"/>
</dbReference>
<dbReference type="InterPro" id="IPR031127">
    <property type="entry name" value="E3_UB_ligase_RBR"/>
</dbReference>
<evidence type="ECO:0000256" key="10">
    <source>
        <dbReference type="SAM" id="MobiDB-lite"/>
    </source>
</evidence>
<evidence type="ECO:0000256" key="6">
    <source>
        <dbReference type="ARBA" id="ARBA00022771"/>
    </source>
</evidence>
<evidence type="ECO:0000256" key="9">
    <source>
        <dbReference type="PROSITE-ProRule" id="PRU00175"/>
    </source>
</evidence>
<evidence type="ECO:0000256" key="3">
    <source>
        <dbReference type="ARBA" id="ARBA00022679"/>
    </source>
</evidence>
<protein>
    <recommendedName>
        <fullName evidence="2">RBR-type E3 ubiquitin transferase</fullName>
        <ecNumber evidence="2">2.3.2.31</ecNumber>
    </recommendedName>
</protein>
<dbReference type="Gene3D" id="3.30.40.10">
    <property type="entry name" value="Zinc/RING finger domain, C3HC4 (zinc finger)"/>
    <property type="match status" value="1"/>
</dbReference>
<feature type="region of interest" description="Disordered" evidence="10">
    <location>
        <begin position="891"/>
        <end position="972"/>
    </location>
</feature>
<evidence type="ECO:0000256" key="4">
    <source>
        <dbReference type="ARBA" id="ARBA00022723"/>
    </source>
</evidence>
<keyword evidence="14" id="KW-1185">Reference proteome</keyword>
<dbReference type="InterPro" id="IPR017907">
    <property type="entry name" value="Znf_RING_CS"/>
</dbReference>
<comment type="caution">
    <text evidence="13">The sequence shown here is derived from an EMBL/GenBank/DDBJ whole genome shotgun (WGS) entry which is preliminary data.</text>
</comment>
<keyword evidence="7" id="KW-0833">Ubl conjugation pathway</keyword>
<dbReference type="CDD" id="cd16449">
    <property type="entry name" value="RING-HC"/>
    <property type="match status" value="1"/>
</dbReference>
<dbReference type="PANTHER" id="PTHR11685">
    <property type="entry name" value="RBR FAMILY RING FINGER AND IBR DOMAIN-CONTAINING"/>
    <property type="match status" value="1"/>
</dbReference>
<gene>
    <name evidence="13" type="ORF">VKT23_004724</name>
</gene>
<evidence type="ECO:0000313" key="14">
    <source>
        <dbReference type="Proteomes" id="UP001498398"/>
    </source>
</evidence>
<dbReference type="CDD" id="cd20335">
    <property type="entry name" value="BRcat_RBR"/>
    <property type="match status" value="1"/>
</dbReference>
<dbReference type="InterPro" id="IPR018957">
    <property type="entry name" value="Znf_C3HC4_RING-type"/>
</dbReference>
<dbReference type="CDD" id="cd22585">
    <property type="entry name" value="Rcat_RBR_DEAH12-like"/>
    <property type="match status" value="1"/>
</dbReference>
<organism evidence="13 14">
    <name type="scientific">Marasmiellus scandens</name>
    <dbReference type="NCBI Taxonomy" id="2682957"/>
    <lineage>
        <taxon>Eukaryota</taxon>
        <taxon>Fungi</taxon>
        <taxon>Dikarya</taxon>
        <taxon>Basidiomycota</taxon>
        <taxon>Agaricomycotina</taxon>
        <taxon>Agaricomycetes</taxon>
        <taxon>Agaricomycetidae</taxon>
        <taxon>Agaricales</taxon>
        <taxon>Marasmiineae</taxon>
        <taxon>Omphalotaceae</taxon>
        <taxon>Marasmiellus</taxon>
    </lineage>
</organism>
<evidence type="ECO:0000256" key="2">
    <source>
        <dbReference type="ARBA" id="ARBA00012251"/>
    </source>
</evidence>
<evidence type="ECO:0000259" key="12">
    <source>
        <dbReference type="PROSITE" id="PS51873"/>
    </source>
</evidence>
<feature type="compositionally biased region" description="Basic and acidic residues" evidence="10">
    <location>
        <begin position="910"/>
        <end position="963"/>
    </location>
</feature>
<dbReference type="InterPro" id="IPR002867">
    <property type="entry name" value="IBR_dom"/>
</dbReference>
<dbReference type="Pfam" id="PF26200">
    <property type="entry name" value="Rcat_RNF216"/>
    <property type="match status" value="1"/>
</dbReference>
<dbReference type="InterPro" id="IPR001841">
    <property type="entry name" value="Znf_RING"/>
</dbReference>
<dbReference type="Pfam" id="PF00097">
    <property type="entry name" value="zf-C3HC4"/>
    <property type="match status" value="1"/>
</dbReference>
<dbReference type="InterPro" id="IPR044066">
    <property type="entry name" value="TRIAD_supradom"/>
</dbReference>
<evidence type="ECO:0000256" key="5">
    <source>
        <dbReference type="ARBA" id="ARBA00022737"/>
    </source>
</evidence>
<proteinExistence type="predicted"/>
<feature type="compositionally biased region" description="Basic and acidic residues" evidence="10">
    <location>
        <begin position="40"/>
        <end position="68"/>
    </location>
</feature>
<keyword evidence="4" id="KW-0479">Metal-binding</keyword>
<feature type="domain" description="RING-type" evidence="12">
    <location>
        <begin position="640"/>
        <end position="851"/>
    </location>
</feature>
<feature type="domain" description="RING-type" evidence="11">
    <location>
        <begin position="644"/>
        <end position="687"/>
    </location>
</feature>
<evidence type="ECO:0000256" key="8">
    <source>
        <dbReference type="ARBA" id="ARBA00022833"/>
    </source>
</evidence>
<dbReference type="SUPFAM" id="SSF57850">
    <property type="entry name" value="RING/U-box"/>
    <property type="match status" value="2"/>
</dbReference>